<evidence type="ECO:0000313" key="1">
    <source>
        <dbReference type="EMBL" id="KAJ3780083.1"/>
    </source>
</evidence>
<comment type="caution">
    <text evidence="1">The sequence shown here is derived from an EMBL/GenBank/DDBJ whole genome shotgun (WGS) entry which is preliminary data.</text>
</comment>
<keyword evidence="2" id="KW-1185">Reference proteome</keyword>
<evidence type="ECO:0008006" key="3">
    <source>
        <dbReference type="Google" id="ProtNLM"/>
    </source>
</evidence>
<name>A0AA38KW96_9AGAR</name>
<feature type="non-terminal residue" evidence="1">
    <location>
        <position position="175"/>
    </location>
</feature>
<proteinExistence type="predicted"/>
<reference evidence="1" key="1">
    <citation type="submission" date="2022-08" db="EMBL/GenBank/DDBJ databases">
        <authorList>
            <consortium name="DOE Joint Genome Institute"/>
            <person name="Min B."/>
            <person name="Riley R."/>
            <person name="Sierra-Patev S."/>
            <person name="Naranjo-Ortiz M."/>
            <person name="Looney B."/>
            <person name="Konkel Z."/>
            <person name="Slot J.C."/>
            <person name="Sakamoto Y."/>
            <person name="Steenwyk J.L."/>
            <person name="Rokas A."/>
            <person name="Carro J."/>
            <person name="Camarero S."/>
            <person name="Ferreira P."/>
            <person name="Molpeceres G."/>
            <person name="Ruiz-Duenas F.J."/>
            <person name="Serrano A."/>
            <person name="Henrissat B."/>
            <person name="Drula E."/>
            <person name="Hughes K.W."/>
            <person name="Mata J.L."/>
            <person name="Ishikawa N.K."/>
            <person name="Vargas-Isla R."/>
            <person name="Ushijima S."/>
            <person name="Smith C.A."/>
            <person name="Ahrendt S."/>
            <person name="Andreopoulos W."/>
            <person name="He G."/>
            <person name="Labutti K."/>
            <person name="Lipzen A."/>
            <person name="Ng V."/>
            <person name="Sandor L."/>
            <person name="Barry K."/>
            <person name="Martinez A.T."/>
            <person name="Xiao Y."/>
            <person name="Gibbons J.G."/>
            <person name="Terashima K."/>
            <person name="Hibbett D.S."/>
            <person name="Grigoriev I.V."/>
        </authorList>
    </citation>
    <scope>NUCLEOTIDE SEQUENCE</scope>
    <source>
        <strain evidence="1">TFB10291</strain>
    </source>
</reference>
<dbReference type="AlphaFoldDB" id="A0AA38KW96"/>
<organism evidence="1 2">
    <name type="scientific">Lentinula aff. detonsa</name>
    <dbReference type="NCBI Taxonomy" id="2804958"/>
    <lineage>
        <taxon>Eukaryota</taxon>
        <taxon>Fungi</taxon>
        <taxon>Dikarya</taxon>
        <taxon>Basidiomycota</taxon>
        <taxon>Agaricomycotina</taxon>
        <taxon>Agaricomycetes</taxon>
        <taxon>Agaricomycetidae</taxon>
        <taxon>Agaricales</taxon>
        <taxon>Marasmiineae</taxon>
        <taxon>Omphalotaceae</taxon>
        <taxon>Lentinula</taxon>
    </lineage>
</organism>
<gene>
    <name evidence="1" type="ORF">GGU10DRAFT_251335</name>
</gene>
<evidence type="ECO:0000313" key="2">
    <source>
        <dbReference type="Proteomes" id="UP001163798"/>
    </source>
</evidence>
<dbReference type="Proteomes" id="UP001163798">
    <property type="component" value="Unassembled WGS sequence"/>
</dbReference>
<sequence length="175" mass="19855">MILPPAIPTYQVPASGIWTRPDNVFLSEEATHALVSCDVTPEEMVNGADHIPIATVLNLRLLQSEPPRRRNFRLTEWETFSEKLAKGLEDMPTTQEITSSLQLNKAVGDITKTIQQAIEAAVPISKPCPFSKKWWTSELSVMKKKINRLSARAYKFRAVTDHDVHTELRKERAIY</sequence>
<protein>
    <recommendedName>
        <fullName evidence="3">Endonuclease/exonuclease/phosphatase domain-containing protein</fullName>
    </recommendedName>
</protein>
<accession>A0AA38KW96</accession>
<dbReference type="EMBL" id="MU793928">
    <property type="protein sequence ID" value="KAJ3780083.1"/>
    <property type="molecule type" value="Genomic_DNA"/>
</dbReference>